<keyword evidence="4" id="KW-0862">Zinc</keyword>
<keyword evidence="2" id="KW-0479">Metal-binding</keyword>
<dbReference type="InterPro" id="IPR002933">
    <property type="entry name" value="Peptidase_M20"/>
</dbReference>
<feature type="domain" description="Peptidase M20 dimerisation" evidence="6">
    <location>
        <begin position="172"/>
        <end position="271"/>
    </location>
</feature>
<dbReference type="GO" id="GO:0006526">
    <property type="term" value="P:L-arginine biosynthetic process"/>
    <property type="evidence" value="ECO:0007669"/>
    <property type="project" value="TreeGrafter"/>
</dbReference>
<keyword evidence="5" id="KW-0170">Cobalt</keyword>
<accession>A0A1M6AI85</accession>
<dbReference type="PANTHER" id="PTHR43808:SF31">
    <property type="entry name" value="N-ACETYL-L-CITRULLINE DEACETYLASE"/>
    <property type="match status" value="1"/>
</dbReference>
<dbReference type="InterPro" id="IPR036264">
    <property type="entry name" value="Bact_exopeptidase_dim_dom"/>
</dbReference>
<dbReference type="Pfam" id="PF07687">
    <property type="entry name" value="M20_dimer"/>
    <property type="match status" value="1"/>
</dbReference>
<keyword evidence="8" id="KW-1185">Reference proteome</keyword>
<dbReference type="GO" id="GO:0008777">
    <property type="term" value="F:acetylornithine deacetylase activity"/>
    <property type="evidence" value="ECO:0007669"/>
    <property type="project" value="TreeGrafter"/>
</dbReference>
<dbReference type="AlphaFoldDB" id="A0A1M6AI85"/>
<dbReference type="SUPFAM" id="SSF53187">
    <property type="entry name" value="Zn-dependent exopeptidases"/>
    <property type="match status" value="1"/>
</dbReference>
<comment type="cofactor">
    <cofactor evidence="1">
        <name>Zn(2+)</name>
        <dbReference type="ChEBI" id="CHEBI:29105"/>
    </cofactor>
</comment>
<evidence type="ECO:0000259" key="6">
    <source>
        <dbReference type="Pfam" id="PF07687"/>
    </source>
</evidence>
<keyword evidence="3" id="KW-0378">Hydrolase</keyword>
<evidence type="ECO:0000256" key="1">
    <source>
        <dbReference type="ARBA" id="ARBA00001947"/>
    </source>
</evidence>
<sequence>MSIEKLQEKALHLLQQLIETPSFSGEEDKTALLIEAWLHQFNIETNRTKNNIWATNKYFDEQKPTVLLNSHHDTVKPNKAYTNNPFEAEIKDGKLFGLGSNDAGGCLVSLLSLFVYYYEQENLKYNIVIAATAEEESSGSNGLNSLLAELPAIDFAVVGEPTQMQLAVAEKGLLVIDGYAPGIAGHAAHENTDNAIYNALEDILWIKNYEFSKVSKTLGKVKMNVTQINAGEQHNVVPATCHFVIDVRITDKYSNKEIFKFLQENTKSELKARSFRLNSSSIPLDHPIVIAGVELGRETYGSPTLSDQAVLSCPSLKLGPGDSTRSHSADEYIYVDEVKEGIQLYVELFSKILY</sequence>
<dbReference type="InterPro" id="IPR050072">
    <property type="entry name" value="Peptidase_M20A"/>
</dbReference>
<dbReference type="InterPro" id="IPR011650">
    <property type="entry name" value="Peptidase_M20_dimer"/>
</dbReference>
<dbReference type="PANTHER" id="PTHR43808">
    <property type="entry name" value="ACETYLORNITHINE DEACETYLASE"/>
    <property type="match status" value="1"/>
</dbReference>
<dbReference type="Proteomes" id="UP000184225">
    <property type="component" value="Unassembled WGS sequence"/>
</dbReference>
<dbReference type="STRING" id="579105.SAMN04488096_101282"/>
<organism evidence="7 8">
    <name type="scientific">Mesonia phycicola</name>
    <dbReference type="NCBI Taxonomy" id="579105"/>
    <lineage>
        <taxon>Bacteria</taxon>
        <taxon>Pseudomonadati</taxon>
        <taxon>Bacteroidota</taxon>
        <taxon>Flavobacteriia</taxon>
        <taxon>Flavobacteriales</taxon>
        <taxon>Flavobacteriaceae</taxon>
        <taxon>Mesonia</taxon>
    </lineage>
</organism>
<reference evidence="7 8" key="1">
    <citation type="submission" date="2016-11" db="EMBL/GenBank/DDBJ databases">
        <authorList>
            <person name="Jaros S."/>
            <person name="Januszkiewicz K."/>
            <person name="Wedrychowicz H."/>
        </authorList>
    </citation>
    <scope>NUCLEOTIDE SEQUENCE [LARGE SCALE GENOMIC DNA]</scope>
    <source>
        <strain evidence="7 8">DSM 21425</strain>
    </source>
</reference>
<dbReference type="RefSeq" id="WP_073147464.1">
    <property type="nucleotide sequence ID" value="NZ_FQYY01000001.1"/>
</dbReference>
<dbReference type="EMBL" id="FQYY01000001">
    <property type="protein sequence ID" value="SHI36234.1"/>
    <property type="molecule type" value="Genomic_DNA"/>
</dbReference>
<dbReference type="SUPFAM" id="SSF55031">
    <property type="entry name" value="Bacterial exopeptidase dimerisation domain"/>
    <property type="match status" value="1"/>
</dbReference>
<dbReference type="Pfam" id="PF01546">
    <property type="entry name" value="Peptidase_M20"/>
    <property type="match status" value="1"/>
</dbReference>
<evidence type="ECO:0000313" key="7">
    <source>
        <dbReference type="EMBL" id="SHI36234.1"/>
    </source>
</evidence>
<evidence type="ECO:0000313" key="8">
    <source>
        <dbReference type="Proteomes" id="UP000184225"/>
    </source>
</evidence>
<evidence type="ECO:0000256" key="2">
    <source>
        <dbReference type="ARBA" id="ARBA00022723"/>
    </source>
</evidence>
<dbReference type="Gene3D" id="3.40.630.10">
    <property type="entry name" value="Zn peptidases"/>
    <property type="match status" value="1"/>
</dbReference>
<dbReference type="PROSITE" id="PS00758">
    <property type="entry name" value="ARGE_DAPE_CPG2_1"/>
    <property type="match status" value="1"/>
</dbReference>
<name>A0A1M6AI85_9FLAO</name>
<dbReference type="GO" id="GO:0046872">
    <property type="term" value="F:metal ion binding"/>
    <property type="evidence" value="ECO:0007669"/>
    <property type="project" value="UniProtKB-KW"/>
</dbReference>
<dbReference type="InterPro" id="IPR001261">
    <property type="entry name" value="ArgE/DapE_CS"/>
</dbReference>
<dbReference type="Gene3D" id="3.30.70.360">
    <property type="match status" value="1"/>
</dbReference>
<proteinExistence type="predicted"/>
<dbReference type="CDD" id="cd05651">
    <property type="entry name" value="M20_ArgE_DapE-like"/>
    <property type="match status" value="1"/>
</dbReference>
<evidence type="ECO:0000256" key="5">
    <source>
        <dbReference type="ARBA" id="ARBA00023285"/>
    </source>
</evidence>
<evidence type="ECO:0000256" key="4">
    <source>
        <dbReference type="ARBA" id="ARBA00022833"/>
    </source>
</evidence>
<protein>
    <submittedName>
        <fullName evidence="7">Acetylornithine deacetylase</fullName>
    </submittedName>
</protein>
<gene>
    <name evidence="7" type="ORF">SAMN04488096_101282</name>
</gene>
<evidence type="ECO:0000256" key="3">
    <source>
        <dbReference type="ARBA" id="ARBA00022801"/>
    </source>
</evidence>